<feature type="chain" id="PRO_5021782655" description="Outer membrane protein beta-barrel domain-containing protein" evidence="2">
    <location>
        <begin position="33"/>
        <end position="451"/>
    </location>
</feature>
<proteinExistence type="predicted"/>
<dbReference type="RefSeq" id="WP_145420890.1">
    <property type="nucleotide sequence ID" value="NZ_CP036526.1"/>
</dbReference>
<feature type="region of interest" description="Disordered" evidence="1">
    <location>
        <begin position="90"/>
        <end position="110"/>
    </location>
</feature>
<keyword evidence="2" id="KW-0732">Signal</keyword>
<evidence type="ECO:0000256" key="2">
    <source>
        <dbReference type="SAM" id="SignalP"/>
    </source>
</evidence>
<evidence type="ECO:0000313" key="4">
    <source>
        <dbReference type="Proteomes" id="UP000319817"/>
    </source>
</evidence>
<evidence type="ECO:0000256" key="1">
    <source>
        <dbReference type="SAM" id="MobiDB-lite"/>
    </source>
</evidence>
<sequence length="451" mass="48427" precursor="true">MKIQTITRQLLQRQHHLAVVCIATMMSVVASGDISAQTANIQYGNANTNNLLGYVNQAPTAKTTSAGQMLSNGGQDFRVMSASAANVRTAADSSRKSSVQTAGGRTASNMRGMIGSAVHGQSDVQQVACTSGCNSCGSSSCGGSCGTYRAGSMGKYVSGGGWGCGSCTPYKFLKIEGLFMERRGDSRFTLADDFRMNGFDFEFGMRITAGAVPDCVHGCEFTFTGPMEWDMSGSRTDSTAGINTLLATRPPLAPGNLSAFYNATGQRQNYTADYWSMEANKTLIGWDVAKLLIGARYIDYDEAYGYTSRNNTGQTGLIHSTTDNQLFGAQVGMDLLYPVARFLYTDFRARAGAYVNMADADVNIINNGSTIVRNHDDKAELAGVFELGGGLRYNLGESLSVRGGTEMWYLSGLATVPDQFTNVVTPNLGRRIRIDESVFVYGVSFGAEIRF</sequence>
<dbReference type="Proteomes" id="UP000319817">
    <property type="component" value="Chromosome"/>
</dbReference>
<reference evidence="3 4" key="1">
    <citation type="submission" date="2019-02" db="EMBL/GenBank/DDBJ databases">
        <title>Deep-cultivation of Planctomycetes and their phenomic and genomic characterization uncovers novel biology.</title>
        <authorList>
            <person name="Wiegand S."/>
            <person name="Jogler M."/>
            <person name="Boedeker C."/>
            <person name="Pinto D."/>
            <person name="Vollmers J."/>
            <person name="Rivas-Marin E."/>
            <person name="Kohn T."/>
            <person name="Peeters S.H."/>
            <person name="Heuer A."/>
            <person name="Rast P."/>
            <person name="Oberbeckmann S."/>
            <person name="Bunk B."/>
            <person name="Jeske O."/>
            <person name="Meyerdierks A."/>
            <person name="Storesund J.E."/>
            <person name="Kallscheuer N."/>
            <person name="Luecker S."/>
            <person name="Lage O.M."/>
            <person name="Pohl T."/>
            <person name="Merkel B.J."/>
            <person name="Hornburger P."/>
            <person name="Mueller R.-W."/>
            <person name="Bruemmer F."/>
            <person name="Labrenz M."/>
            <person name="Spormann A.M."/>
            <person name="Op den Camp H."/>
            <person name="Overmann J."/>
            <person name="Amann R."/>
            <person name="Jetten M.S.M."/>
            <person name="Mascher T."/>
            <person name="Medema M.H."/>
            <person name="Devos D.P."/>
            <person name="Kaster A.-K."/>
            <person name="Ovreas L."/>
            <person name="Rohde M."/>
            <person name="Galperin M.Y."/>
            <person name="Jogler C."/>
        </authorList>
    </citation>
    <scope>NUCLEOTIDE SEQUENCE [LARGE SCALE GENOMIC DNA]</scope>
    <source>
        <strain evidence="3 4">K23_9</strain>
    </source>
</reference>
<evidence type="ECO:0000313" key="3">
    <source>
        <dbReference type="EMBL" id="QDT13095.1"/>
    </source>
</evidence>
<dbReference type="EMBL" id="CP036526">
    <property type="protein sequence ID" value="QDT13095.1"/>
    <property type="molecule type" value="Genomic_DNA"/>
</dbReference>
<dbReference type="InterPro" id="IPR053724">
    <property type="entry name" value="OMP_A26_sf"/>
</dbReference>
<dbReference type="Gene3D" id="2.40.128.90">
    <property type="entry name" value="OMPT-like"/>
    <property type="match status" value="1"/>
</dbReference>
<organism evidence="3 4">
    <name type="scientific">Stieleria marina</name>
    <dbReference type="NCBI Taxonomy" id="1930275"/>
    <lineage>
        <taxon>Bacteria</taxon>
        <taxon>Pseudomonadati</taxon>
        <taxon>Planctomycetota</taxon>
        <taxon>Planctomycetia</taxon>
        <taxon>Pirellulales</taxon>
        <taxon>Pirellulaceae</taxon>
        <taxon>Stieleria</taxon>
    </lineage>
</organism>
<feature type="compositionally biased region" description="Polar residues" evidence="1">
    <location>
        <begin position="96"/>
        <end position="109"/>
    </location>
</feature>
<keyword evidence="4" id="KW-1185">Reference proteome</keyword>
<dbReference type="OrthoDB" id="264439at2"/>
<dbReference type="AlphaFoldDB" id="A0A517P153"/>
<protein>
    <recommendedName>
        <fullName evidence="5">Outer membrane protein beta-barrel domain-containing protein</fullName>
    </recommendedName>
</protein>
<feature type="signal peptide" evidence="2">
    <location>
        <begin position="1"/>
        <end position="32"/>
    </location>
</feature>
<name>A0A517P153_9BACT</name>
<accession>A0A517P153</accession>
<evidence type="ECO:0008006" key="5">
    <source>
        <dbReference type="Google" id="ProtNLM"/>
    </source>
</evidence>
<gene>
    <name evidence="3" type="ORF">K239x_51110</name>
</gene>